<dbReference type="Gene3D" id="3.40.33.10">
    <property type="entry name" value="CAP"/>
    <property type="match status" value="1"/>
</dbReference>
<dbReference type="InterPro" id="IPR003609">
    <property type="entry name" value="Pan_app"/>
</dbReference>
<protein>
    <recommendedName>
        <fullName evidence="1">Apple domain-containing protein</fullName>
    </recommendedName>
</protein>
<comment type="caution">
    <text evidence="2">The sequence shown here is derived from an EMBL/GenBank/DDBJ whole genome shotgun (WGS) entry which is preliminary data.</text>
</comment>
<dbReference type="Pfam" id="PF00188">
    <property type="entry name" value="CAP"/>
    <property type="match status" value="1"/>
</dbReference>
<dbReference type="AlphaFoldDB" id="A0A813ZVU6"/>
<dbReference type="PANTHER" id="PTHR10334">
    <property type="entry name" value="CYSTEINE-RICH SECRETORY PROTEIN-RELATED"/>
    <property type="match status" value="1"/>
</dbReference>
<dbReference type="InterPro" id="IPR001283">
    <property type="entry name" value="CRISP-related"/>
</dbReference>
<dbReference type="OrthoDB" id="414826at2759"/>
<dbReference type="Proteomes" id="UP000663881">
    <property type="component" value="Unassembled WGS sequence"/>
</dbReference>
<evidence type="ECO:0000313" key="2">
    <source>
        <dbReference type="EMBL" id="CAF0903997.1"/>
    </source>
</evidence>
<proteinExistence type="predicted"/>
<dbReference type="EMBL" id="CAJOAY010003073">
    <property type="protein sequence ID" value="CAF4000285.1"/>
    <property type="molecule type" value="Genomic_DNA"/>
</dbReference>
<feature type="domain" description="Apple" evidence="1">
    <location>
        <begin position="61"/>
        <end position="129"/>
    </location>
</feature>
<dbReference type="Gene3D" id="3.50.4.10">
    <property type="entry name" value="Hepatocyte Growth Factor"/>
    <property type="match status" value="1"/>
</dbReference>
<dbReference type="EMBL" id="CAJNON010000066">
    <property type="protein sequence ID" value="CAF0903997.1"/>
    <property type="molecule type" value="Genomic_DNA"/>
</dbReference>
<dbReference type="SUPFAM" id="SSF55797">
    <property type="entry name" value="PR-1-like"/>
    <property type="match status" value="1"/>
</dbReference>
<dbReference type="Pfam" id="PF00024">
    <property type="entry name" value="PAN_1"/>
    <property type="match status" value="1"/>
</dbReference>
<accession>A0A813ZVU6</accession>
<dbReference type="SUPFAM" id="SSF57414">
    <property type="entry name" value="Hairpin loop containing domain-like"/>
    <property type="match status" value="1"/>
</dbReference>
<sequence>MLAILFTIDTAESYSLEDFDNTYSQRDASIFYIRQLLKRIRSNHNDNLRWRKRADTTLKKCKEIKSGSYFSGDTGLSIDDLNTYQDCMSQCDASATCFAWSYQASDKNCQLLPVTNFPLTDAGYKSGSCIRKQVSYPPISLETYRQQALDQHNFYRKKHCVPSLIINPALNDIAQSYAEHLADTHTFEHSGNKFNGQWMEENLYAKSGGILLNDNGTSPVHDWYSEIQDCNWSDITAAGDEHFTQLIWKSTTNLGIGRAVTSDNSTMYIVANYFPGGNTGGAYEKNVLPLC</sequence>
<reference evidence="2" key="1">
    <citation type="submission" date="2021-02" db="EMBL/GenBank/DDBJ databases">
        <authorList>
            <person name="Nowell W R."/>
        </authorList>
    </citation>
    <scope>NUCLEOTIDE SEQUENCE</scope>
</reference>
<evidence type="ECO:0000313" key="4">
    <source>
        <dbReference type="Proteomes" id="UP000663891"/>
    </source>
</evidence>
<name>A0A813ZVU6_9BILA</name>
<gene>
    <name evidence="3" type="ORF">OKA104_LOCUS29739</name>
    <name evidence="2" type="ORF">VCS650_LOCUS9467</name>
</gene>
<dbReference type="Proteomes" id="UP000663891">
    <property type="component" value="Unassembled WGS sequence"/>
</dbReference>
<dbReference type="InterPro" id="IPR034113">
    <property type="entry name" value="SCP_GAPR1-like"/>
</dbReference>
<evidence type="ECO:0000259" key="1">
    <source>
        <dbReference type="PROSITE" id="PS50948"/>
    </source>
</evidence>
<organism evidence="2 4">
    <name type="scientific">Adineta steineri</name>
    <dbReference type="NCBI Taxonomy" id="433720"/>
    <lineage>
        <taxon>Eukaryota</taxon>
        <taxon>Metazoa</taxon>
        <taxon>Spiralia</taxon>
        <taxon>Gnathifera</taxon>
        <taxon>Rotifera</taxon>
        <taxon>Eurotatoria</taxon>
        <taxon>Bdelloidea</taxon>
        <taxon>Adinetida</taxon>
        <taxon>Adinetidae</taxon>
        <taxon>Adineta</taxon>
    </lineage>
</organism>
<evidence type="ECO:0000313" key="3">
    <source>
        <dbReference type="EMBL" id="CAF4000285.1"/>
    </source>
</evidence>
<dbReference type="SMART" id="SM00198">
    <property type="entry name" value="SCP"/>
    <property type="match status" value="1"/>
</dbReference>
<dbReference type="PROSITE" id="PS50948">
    <property type="entry name" value="PAN"/>
    <property type="match status" value="1"/>
</dbReference>
<dbReference type="PRINTS" id="PR00837">
    <property type="entry name" value="V5TPXLIKE"/>
</dbReference>
<dbReference type="InterPro" id="IPR014044">
    <property type="entry name" value="CAP_dom"/>
</dbReference>
<dbReference type="InterPro" id="IPR035940">
    <property type="entry name" value="CAP_sf"/>
</dbReference>
<dbReference type="FunFam" id="3.40.33.10:FF:000016">
    <property type="entry name" value="Golgi-associated plant pathogenesis-related protein 1"/>
    <property type="match status" value="1"/>
</dbReference>
<dbReference type="CDD" id="cd05382">
    <property type="entry name" value="CAP_GAPR1-like"/>
    <property type="match status" value="1"/>
</dbReference>